<dbReference type="PANTHER" id="PTHR47027">
    <property type="entry name" value="REVERSE TRANSCRIPTASE DOMAIN-CONTAINING PROTEIN"/>
    <property type="match status" value="1"/>
</dbReference>
<feature type="non-terminal residue" evidence="1">
    <location>
        <position position="1"/>
    </location>
</feature>
<dbReference type="EMBL" id="CALNXI010000119">
    <property type="protein sequence ID" value="CAH3019558.1"/>
    <property type="molecule type" value="Genomic_DNA"/>
</dbReference>
<organism evidence="1 2">
    <name type="scientific">Porites evermanni</name>
    <dbReference type="NCBI Taxonomy" id="104178"/>
    <lineage>
        <taxon>Eukaryota</taxon>
        <taxon>Metazoa</taxon>
        <taxon>Cnidaria</taxon>
        <taxon>Anthozoa</taxon>
        <taxon>Hexacorallia</taxon>
        <taxon>Scleractinia</taxon>
        <taxon>Fungiina</taxon>
        <taxon>Poritidae</taxon>
        <taxon>Porites</taxon>
    </lineage>
</organism>
<reference evidence="1 2" key="1">
    <citation type="submission" date="2022-05" db="EMBL/GenBank/DDBJ databases">
        <authorList>
            <consortium name="Genoscope - CEA"/>
            <person name="William W."/>
        </authorList>
    </citation>
    <scope>NUCLEOTIDE SEQUENCE [LARGE SCALE GENOMIC DNA]</scope>
</reference>
<name>A0ABN8LYZ8_9CNID</name>
<protein>
    <submittedName>
        <fullName evidence="1">Uncharacterized protein</fullName>
    </submittedName>
</protein>
<proteinExistence type="predicted"/>
<keyword evidence="2" id="KW-1185">Reference proteome</keyword>
<evidence type="ECO:0000313" key="1">
    <source>
        <dbReference type="EMBL" id="CAH3019558.1"/>
    </source>
</evidence>
<sequence length="135" mass="15171">SVPPYLPDGKLFNVARLRTKTKVKTVLVRDLLFADDTAFATHFEAALQRLITKLASAFDEFTYLGSTISMNSGLDAESPKESANTPAGMSKLTNTAWENIYLTESIKKHIYQACVLGTLLYSSETWTTYMRQEHR</sequence>
<gene>
    <name evidence="1" type="ORF">PEVE_00003171</name>
</gene>
<accession>A0ABN8LYZ8</accession>
<dbReference type="Proteomes" id="UP001159427">
    <property type="component" value="Unassembled WGS sequence"/>
</dbReference>
<evidence type="ECO:0000313" key="2">
    <source>
        <dbReference type="Proteomes" id="UP001159427"/>
    </source>
</evidence>
<dbReference type="PANTHER" id="PTHR47027:SF20">
    <property type="entry name" value="REVERSE TRANSCRIPTASE-LIKE PROTEIN WITH RNA-DIRECTED DNA POLYMERASE DOMAIN"/>
    <property type="match status" value="1"/>
</dbReference>
<comment type="caution">
    <text evidence="1">The sequence shown here is derived from an EMBL/GenBank/DDBJ whole genome shotgun (WGS) entry which is preliminary data.</text>
</comment>